<dbReference type="AlphaFoldDB" id="A0A483LQG1"/>
<sequence>MVPRSGAIPVLEKQLLRRLDQNFNNCSPVVRRTGSDRLTVIGGKSEQG</sequence>
<accession>A0A483LQG1</accession>
<reference evidence="1" key="1">
    <citation type="submission" date="2019-01" db="EMBL/GenBank/DDBJ databases">
        <authorList>
            <person name="Lista F."/>
            <person name="Anselmo A."/>
        </authorList>
    </citation>
    <scope>NUCLEOTIDE SEQUENCE</scope>
    <source>
        <strain evidence="1">10S</strain>
    </source>
</reference>
<organism evidence="1">
    <name type="scientific">Klebsiella pneumoniae</name>
    <dbReference type="NCBI Taxonomy" id="573"/>
    <lineage>
        <taxon>Bacteria</taxon>
        <taxon>Pseudomonadati</taxon>
        <taxon>Pseudomonadota</taxon>
        <taxon>Gammaproteobacteria</taxon>
        <taxon>Enterobacterales</taxon>
        <taxon>Enterobacteriaceae</taxon>
        <taxon>Klebsiella/Raoultella group</taxon>
        <taxon>Klebsiella</taxon>
        <taxon>Klebsiella pneumoniae complex</taxon>
    </lineage>
</organism>
<dbReference type="InterPro" id="IPR036687">
    <property type="entry name" value="DinI-like_sf"/>
</dbReference>
<dbReference type="Gene3D" id="3.30.910.10">
    <property type="entry name" value="DinI-like"/>
    <property type="match status" value="1"/>
</dbReference>
<name>A0A483LQG1_KLEPN</name>
<gene>
    <name evidence="1" type="ORF">ETE64_06155</name>
</gene>
<dbReference type="EMBL" id="SDCM01000006">
    <property type="protein sequence ID" value="TCX77319.1"/>
    <property type="molecule type" value="Genomic_DNA"/>
</dbReference>
<proteinExistence type="predicted"/>
<protein>
    <submittedName>
        <fullName evidence="1">Uncharacterized protein</fullName>
    </submittedName>
</protein>
<comment type="caution">
    <text evidence="1">The sequence shown here is derived from an EMBL/GenBank/DDBJ whole genome shotgun (WGS) entry which is preliminary data.</text>
</comment>
<dbReference type="Pfam" id="PF06183">
    <property type="entry name" value="DinI"/>
    <property type="match status" value="1"/>
</dbReference>
<evidence type="ECO:0000313" key="1">
    <source>
        <dbReference type="EMBL" id="TCX77319.1"/>
    </source>
</evidence>
<dbReference type="InterPro" id="IPR010391">
    <property type="entry name" value="DNA_damage-inducible_DinI-like"/>
</dbReference>